<feature type="domain" description="ABC transporter" evidence="5">
    <location>
        <begin position="3"/>
        <end position="224"/>
    </location>
</feature>
<dbReference type="EMBL" id="AYYN01000016">
    <property type="protein sequence ID" value="KRM77795.1"/>
    <property type="molecule type" value="Genomic_DNA"/>
</dbReference>
<dbReference type="InterPro" id="IPR017871">
    <property type="entry name" value="ABC_transporter-like_CS"/>
</dbReference>
<dbReference type="InterPro" id="IPR003593">
    <property type="entry name" value="AAA+_ATPase"/>
</dbReference>
<evidence type="ECO:0000256" key="4">
    <source>
        <dbReference type="ARBA" id="ARBA00022840"/>
    </source>
</evidence>
<sequence>MEIKIQKISKAFKNGQVLDEVSFVIKSGTVCGLLGINGAGKSTLMKIIAGLKEAEQGQVFYNGETVIPKENLGALIEEPAIYKNLSAFDNLKTKALLYGIDDEQIRDILNKVGLQNAGKKRAGKFSVGMKQRLGIGMALLTKPAFLILDEPTNGLDPTGTAELLALIKELSTQGMTILLSSHQLNVLSQVADQIVILDKGQIRYDDRRENVVDLDRKFFEIVHGGVLDA</sequence>
<dbReference type="Proteomes" id="UP000051612">
    <property type="component" value="Unassembled WGS sequence"/>
</dbReference>
<evidence type="ECO:0000256" key="1">
    <source>
        <dbReference type="ARBA" id="ARBA00005417"/>
    </source>
</evidence>
<protein>
    <submittedName>
        <fullName evidence="6">Nisf</fullName>
    </submittedName>
</protein>
<dbReference type="PATRIC" id="fig|1423772.3.peg.645"/>
<dbReference type="PROSITE" id="PS00211">
    <property type="entry name" value="ABC_TRANSPORTER_1"/>
    <property type="match status" value="1"/>
</dbReference>
<dbReference type="SMART" id="SM00382">
    <property type="entry name" value="AAA"/>
    <property type="match status" value="1"/>
</dbReference>
<dbReference type="InterPro" id="IPR027417">
    <property type="entry name" value="P-loop_NTPase"/>
</dbReference>
<dbReference type="Pfam" id="PF00005">
    <property type="entry name" value="ABC_tran"/>
    <property type="match status" value="1"/>
</dbReference>
<dbReference type="PROSITE" id="PS50893">
    <property type="entry name" value="ABC_TRANSPORTER_2"/>
    <property type="match status" value="1"/>
</dbReference>
<dbReference type="SUPFAM" id="SSF52540">
    <property type="entry name" value="P-loop containing nucleoside triphosphate hydrolases"/>
    <property type="match status" value="1"/>
</dbReference>
<evidence type="ECO:0000256" key="3">
    <source>
        <dbReference type="ARBA" id="ARBA00022741"/>
    </source>
</evidence>
<comment type="caution">
    <text evidence="6">The sequence shown here is derived from an EMBL/GenBank/DDBJ whole genome shotgun (WGS) entry which is preliminary data.</text>
</comment>
<organism evidence="6 7">
    <name type="scientific">Ligilactobacillus murinus DSM 20452 = NBRC 14221</name>
    <dbReference type="NCBI Taxonomy" id="1423772"/>
    <lineage>
        <taxon>Bacteria</taxon>
        <taxon>Bacillati</taxon>
        <taxon>Bacillota</taxon>
        <taxon>Bacilli</taxon>
        <taxon>Lactobacillales</taxon>
        <taxon>Lactobacillaceae</taxon>
        <taxon>Ligilactobacillus</taxon>
    </lineage>
</organism>
<reference evidence="6 7" key="1">
    <citation type="journal article" date="2015" name="Genome Announc.">
        <title>Expanding the biotechnology potential of lactobacilli through comparative genomics of 213 strains and associated genera.</title>
        <authorList>
            <person name="Sun Z."/>
            <person name="Harris H.M."/>
            <person name="McCann A."/>
            <person name="Guo C."/>
            <person name="Argimon S."/>
            <person name="Zhang W."/>
            <person name="Yang X."/>
            <person name="Jeffery I.B."/>
            <person name="Cooney J.C."/>
            <person name="Kagawa T.F."/>
            <person name="Liu W."/>
            <person name="Song Y."/>
            <person name="Salvetti E."/>
            <person name="Wrobel A."/>
            <person name="Rasinkangas P."/>
            <person name="Parkhill J."/>
            <person name="Rea M.C."/>
            <person name="O'Sullivan O."/>
            <person name="Ritari J."/>
            <person name="Douillard F.P."/>
            <person name="Paul Ross R."/>
            <person name="Yang R."/>
            <person name="Briner A.E."/>
            <person name="Felis G.E."/>
            <person name="de Vos W.M."/>
            <person name="Barrangou R."/>
            <person name="Klaenhammer T.R."/>
            <person name="Caufield P.W."/>
            <person name="Cui Y."/>
            <person name="Zhang H."/>
            <person name="O'Toole P.W."/>
        </authorList>
    </citation>
    <scope>NUCLEOTIDE SEQUENCE [LARGE SCALE GENOMIC DNA]</scope>
    <source>
        <strain evidence="6 7">DSM 20452</strain>
    </source>
</reference>
<comment type="similarity">
    <text evidence="1">Belongs to the ABC transporter superfamily.</text>
</comment>
<dbReference type="InterPro" id="IPR003439">
    <property type="entry name" value="ABC_transporter-like_ATP-bd"/>
</dbReference>
<dbReference type="PANTHER" id="PTHR43335">
    <property type="entry name" value="ABC TRANSPORTER, ATP-BINDING PROTEIN"/>
    <property type="match status" value="1"/>
</dbReference>
<keyword evidence="3" id="KW-0547">Nucleotide-binding</keyword>
<proteinExistence type="inferred from homology"/>
<evidence type="ECO:0000313" key="6">
    <source>
        <dbReference type="EMBL" id="KRM77795.1"/>
    </source>
</evidence>
<name>A0A0R2BQV9_9LACO</name>
<keyword evidence="2" id="KW-0813">Transport</keyword>
<keyword evidence="4" id="KW-0067">ATP-binding</keyword>
<dbReference type="Gene3D" id="3.40.50.300">
    <property type="entry name" value="P-loop containing nucleotide triphosphate hydrolases"/>
    <property type="match status" value="1"/>
</dbReference>
<evidence type="ECO:0000259" key="5">
    <source>
        <dbReference type="PROSITE" id="PS50893"/>
    </source>
</evidence>
<gene>
    <name evidence="6" type="ORF">FC48_GL000583</name>
</gene>
<dbReference type="GO" id="GO:0005524">
    <property type="term" value="F:ATP binding"/>
    <property type="evidence" value="ECO:0007669"/>
    <property type="project" value="UniProtKB-KW"/>
</dbReference>
<dbReference type="GO" id="GO:0016887">
    <property type="term" value="F:ATP hydrolysis activity"/>
    <property type="evidence" value="ECO:0007669"/>
    <property type="project" value="InterPro"/>
</dbReference>
<evidence type="ECO:0000256" key="2">
    <source>
        <dbReference type="ARBA" id="ARBA00022448"/>
    </source>
</evidence>
<accession>A0A0R2BQV9</accession>
<dbReference type="AlphaFoldDB" id="A0A0R2BQV9"/>
<dbReference type="RefSeq" id="WP_056958105.1">
    <property type="nucleotide sequence ID" value="NZ_AYYN01000016.1"/>
</dbReference>
<evidence type="ECO:0000313" key="7">
    <source>
        <dbReference type="Proteomes" id="UP000051612"/>
    </source>
</evidence>